<feature type="transmembrane region" description="Helical" evidence="6">
    <location>
        <begin position="257"/>
        <end position="276"/>
    </location>
</feature>
<feature type="transmembrane region" description="Helical" evidence="6">
    <location>
        <begin position="296"/>
        <end position="315"/>
    </location>
</feature>
<keyword evidence="2" id="KW-1003">Cell membrane</keyword>
<dbReference type="Pfam" id="PF00753">
    <property type="entry name" value="Lactamase_B"/>
    <property type="match status" value="1"/>
</dbReference>
<dbReference type="Pfam" id="PF03772">
    <property type="entry name" value="Competence"/>
    <property type="match status" value="1"/>
</dbReference>
<evidence type="ECO:0000313" key="8">
    <source>
        <dbReference type="EMBL" id="SIQ57374.1"/>
    </source>
</evidence>
<dbReference type="STRING" id="34027.SAMN05421829_105127"/>
<feature type="transmembrane region" description="Helical" evidence="6">
    <location>
        <begin position="359"/>
        <end position="377"/>
    </location>
</feature>
<feature type="transmembrane region" description="Helical" evidence="6">
    <location>
        <begin position="450"/>
        <end position="469"/>
    </location>
</feature>
<evidence type="ECO:0000256" key="6">
    <source>
        <dbReference type="SAM" id="Phobius"/>
    </source>
</evidence>
<dbReference type="NCBIfam" id="TIGR00360">
    <property type="entry name" value="ComEC_N-term"/>
    <property type="match status" value="1"/>
</dbReference>
<dbReference type="RefSeq" id="WP_076601818.1">
    <property type="nucleotide sequence ID" value="NZ_FTMD01000005.1"/>
</dbReference>
<evidence type="ECO:0000256" key="4">
    <source>
        <dbReference type="ARBA" id="ARBA00022989"/>
    </source>
</evidence>
<evidence type="ECO:0000256" key="2">
    <source>
        <dbReference type="ARBA" id="ARBA00022475"/>
    </source>
</evidence>
<evidence type="ECO:0000256" key="5">
    <source>
        <dbReference type="ARBA" id="ARBA00023136"/>
    </source>
</evidence>
<feature type="transmembrane region" description="Helical" evidence="6">
    <location>
        <begin position="421"/>
        <end position="443"/>
    </location>
</feature>
<dbReference type="OrthoDB" id="9761531at2"/>
<dbReference type="PANTHER" id="PTHR30619">
    <property type="entry name" value="DNA INTERNALIZATION/COMPETENCE PROTEIN COMEC/REC2"/>
    <property type="match status" value="1"/>
</dbReference>
<feature type="transmembrane region" description="Helical" evidence="6">
    <location>
        <begin position="389"/>
        <end position="409"/>
    </location>
</feature>
<dbReference type="Gene3D" id="3.60.15.10">
    <property type="entry name" value="Ribonuclease Z/Hydroxyacylglutathione hydrolase-like"/>
    <property type="match status" value="1"/>
</dbReference>
<feature type="domain" description="Metallo-beta-lactamase" evidence="7">
    <location>
        <begin position="533"/>
        <end position="725"/>
    </location>
</feature>
<accession>A0A1N6TVL8</accession>
<dbReference type="InterPro" id="IPR036866">
    <property type="entry name" value="RibonucZ/Hydroxyglut_hydro"/>
</dbReference>
<dbReference type="InterPro" id="IPR004797">
    <property type="entry name" value="Competence_ComEC/Rec2"/>
</dbReference>
<keyword evidence="4 6" id="KW-1133">Transmembrane helix</keyword>
<feature type="transmembrane region" description="Helical" evidence="6">
    <location>
        <begin position="322"/>
        <end position="353"/>
    </location>
</feature>
<gene>
    <name evidence="8" type="ORF">SAMN05421829_105127</name>
</gene>
<keyword evidence="9" id="KW-1185">Reference proteome</keyword>
<evidence type="ECO:0000256" key="1">
    <source>
        <dbReference type="ARBA" id="ARBA00004651"/>
    </source>
</evidence>
<proteinExistence type="predicted"/>
<evidence type="ECO:0000259" key="7">
    <source>
        <dbReference type="SMART" id="SM00849"/>
    </source>
</evidence>
<evidence type="ECO:0000256" key="3">
    <source>
        <dbReference type="ARBA" id="ARBA00022692"/>
    </source>
</evidence>
<dbReference type="Pfam" id="PF13567">
    <property type="entry name" value="DUF4131"/>
    <property type="match status" value="1"/>
</dbReference>
<dbReference type="PANTHER" id="PTHR30619:SF1">
    <property type="entry name" value="RECOMBINATION PROTEIN 2"/>
    <property type="match status" value="1"/>
</dbReference>
<dbReference type="InterPro" id="IPR004477">
    <property type="entry name" value="ComEC_N"/>
</dbReference>
<dbReference type="InterPro" id="IPR052159">
    <property type="entry name" value="Competence_DNA_uptake"/>
</dbReference>
<feature type="transmembrane region" description="Helical" evidence="6">
    <location>
        <begin position="54"/>
        <end position="73"/>
    </location>
</feature>
<dbReference type="CDD" id="cd07731">
    <property type="entry name" value="ComA-like_MBL-fold"/>
    <property type="match status" value="1"/>
</dbReference>
<dbReference type="InterPro" id="IPR001279">
    <property type="entry name" value="Metallo-B-lactamas"/>
</dbReference>
<evidence type="ECO:0000313" key="9">
    <source>
        <dbReference type="Proteomes" id="UP000186819"/>
    </source>
</evidence>
<protein>
    <submittedName>
        <fullName evidence="8">Competence protein ComEC</fullName>
    </submittedName>
</protein>
<keyword evidence="3 6" id="KW-0812">Transmembrane</keyword>
<dbReference type="InterPro" id="IPR025405">
    <property type="entry name" value="DUF4131"/>
</dbReference>
<comment type="subcellular location">
    <subcellularLocation>
        <location evidence="1">Cell membrane</location>
        <topology evidence="1">Multi-pass membrane protein</topology>
    </subcellularLocation>
</comment>
<organism evidence="8 9">
    <name type="scientific">Aromatoleum tolulyticum</name>
    <dbReference type="NCBI Taxonomy" id="34027"/>
    <lineage>
        <taxon>Bacteria</taxon>
        <taxon>Pseudomonadati</taxon>
        <taxon>Pseudomonadota</taxon>
        <taxon>Betaproteobacteria</taxon>
        <taxon>Rhodocyclales</taxon>
        <taxon>Rhodocyclaceae</taxon>
        <taxon>Aromatoleum</taxon>
    </lineage>
</organism>
<sequence length="781" mass="82965">MQIAIFVFAAGVWGGQYQTQLPSHAWLAVLSSILTIAGAVAFQWYKSGVVRANLFRALVLAIALGAGFAWSSWRAAWRLADELPRALEGRDVELTGVVAELPEAGEQGVRFVFHVEKASAAVPQRVLLSWYAAERGGAAGVVPSPHPGERWQFTVRLKRPHGLANPELFDYEAALLERGIRATGSVRPSPPPVRIDDFVVRPATLVHRLRDAIRARFLAALPGAEFAGVLVALAVGDQRAIPDEQWTVFRNTGVSHLISISGLHVSMVGLLVGWLAGKAWRRSQRRMLRLPAMKVAAATGLAAAAVYAVLAGMGIPTQRSLIMIAVVALALLGGRAPSGGIVLALALLCVLLFDPWAVLAAGFWLSFGAVAILMFLLGGRVRAAKGWRAAVASQLGITLAMIPGLVVLFNGFSLVSPLANALAIPLVSFVITPLTLLAIVLPLTGLLELAHWFFGLLMVFLEWLSALPFAMWTQAAPPGVLAVAAVAGVAWLMLPRGTPARAAGALAMLPMLAWVPDRPAYGAFRMVVLDVGQGTAVHVRTARHELIYDTGPAYRQGGDAGARVLVPYLGAAGVRRLDRLVVSHDDLDHSGGMASVLAGVEVGEVMANFAVPADAPPPRATRPCLAGDSWSWDGVEFRILHPDERELGKTSDNDASCVLRVAAPGGSVLLAGDIERGAEQRLVAQASGSLASTVVVVPHHGSRSSSGDAFVSGVAPRAAIHSAGYLNQFHHPHPAVLQRWSEGGATNWRTDEQGAILVDAGAHGVEIASWRDLARRYWYGR</sequence>
<name>A0A1N6TVL8_9RHOO</name>
<dbReference type="NCBIfam" id="TIGR00361">
    <property type="entry name" value="ComEC_Rec2"/>
    <property type="match status" value="1"/>
</dbReference>
<dbReference type="Proteomes" id="UP000186819">
    <property type="component" value="Unassembled WGS sequence"/>
</dbReference>
<dbReference type="SUPFAM" id="SSF56281">
    <property type="entry name" value="Metallo-hydrolase/oxidoreductase"/>
    <property type="match status" value="1"/>
</dbReference>
<dbReference type="InterPro" id="IPR035681">
    <property type="entry name" value="ComA-like_MBL"/>
</dbReference>
<feature type="transmembrane region" description="Helical" evidence="6">
    <location>
        <begin position="475"/>
        <end position="494"/>
    </location>
</feature>
<dbReference type="GO" id="GO:0005886">
    <property type="term" value="C:plasma membrane"/>
    <property type="evidence" value="ECO:0007669"/>
    <property type="project" value="UniProtKB-SubCell"/>
</dbReference>
<dbReference type="GO" id="GO:0030420">
    <property type="term" value="P:establishment of competence for transformation"/>
    <property type="evidence" value="ECO:0007669"/>
    <property type="project" value="InterPro"/>
</dbReference>
<dbReference type="EMBL" id="FTMD01000005">
    <property type="protein sequence ID" value="SIQ57374.1"/>
    <property type="molecule type" value="Genomic_DNA"/>
</dbReference>
<feature type="transmembrane region" description="Helical" evidence="6">
    <location>
        <begin position="24"/>
        <end position="42"/>
    </location>
</feature>
<dbReference type="AlphaFoldDB" id="A0A1N6TVL8"/>
<feature type="transmembrane region" description="Helical" evidence="6">
    <location>
        <begin position="217"/>
        <end position="236"/>
    </location>
</feature>
<reference evidence="9" key="1">
    <citation type="submission" date="2017-01" db="EMBL/GenBank/DDBJ databases">
        <authorList>
            <person name="Varghese N."/>
            <person name="Submissions S."/>
        </authorList>
    </citation>
    <scope>NUCLEOTIDE SEQUENCE [LARGE SCALE GENOMIC DNA]</scope>
    <source>
        <strain evidence="9">ATCC 51758</strain>
    </source>
</reference>
<keyword evidence="5 6" id="KW-0472">Membrane</keyword>
<dbReference type="SMART" id="SM00849">
    <property type="entry name" value="Lactamase_B"/>
    <property type="match status" value="1"/>
</dbReference>